<name>A0ABN1JZK9_9FLAO</name>
<evidence type="ECO:0000313" key="1">
    <source>
        <dbReference type="EMBL" id="GAA0750194.1"/>
    </source>
</evidence>
<proteinExistence type="predicted"/>
<sequence>MQDTEKKPRIEILEPILNYIDANQVKFNLDIIKVPVAFRPPTRTLPDIFSIKLENFTNYQVIQRKINIALDAVKVQAQNRKDLYQVIMILKTAQFSDRIGEVPLIKLYKD</sequence>
<accession>A0ABN1JZK9</accession>
<protein>
    <submittedName>
        <fullName evidence="1">Uncharacterized protein</fullName>
    </submittedName>
</protein>
<organism evidence="1 2">
    <name type="scientific">Gaetbulibacter jejuensis</name>
    <dbReference type="NCBI Taxonomy" id="584607"/>
    <lineage>
        <taxon>Bacteria</taxon>
        <taxon>Pseudomonadati</taxon>
        <taxon>Bacteroidota</taxon>
        <taxon>Flavobacteriia</taxon>
        <taxon>Flavobacteriales</taxon>
        <taxon>Flavobacteriaceae</taxon>
        <taxon>Gaetbulibacter</taxon>
    </lineage>
</organism>
<gene>
    <name evidence="1" type="ORF">GCM10009431_30520</name>
</gene>
<reference evidence="1 2" key="1">
    <citation type="journal article" date="2019" name="Int. J. Syst. Evol. Microbiol.">
        <title>The Global Catalogue of Microorganisms (GCM) 10K type strain sequencing project: providing services to taxonomists for standard genome sequencing and annotation.</title>
        <authorList>
            <consortium name="The Broad Institute Genomics Platform"/>
            <consortium name="The Broad Institute Genome Sequencing Center for Infectious Disease"/>
            <person name="Wu L."/>
            <person name="Ma J."/>
        </authorList>
    </citation>
    <scope>NUCLEOTIDE SEQUENCE [LARGE SCALE GENOMIC DNA]</scope>
    <source>
        <strain evidence="1 2">JCM 15976</strain>
    </source>
</reference>
<evidence type="ECO:0000313" key="2">
    <source>
        <dbReference type="Proteomes" id="UP001500736"/>
    </source>
</evidence>
<dbReference type="RefSeq" id="WP_343799686.1">
    <property type="nucleotide sequence ID" value="NZ_BAAAGF010000006.1"/>
</dbReference>
<dbReference type="Proteomes" id="UP001500736">
    <property type="component" value="Unassembled WGS sequence"/>
</dbReference>
<keyword evidence="2" id="KW-1185">Reference proteome</keyword>
<dbReference type="EMBL" id="BAAAGF010000006">
    <property type="protein sequence ID" value="GAA0750194.1"/>
    <property type="molecule type" value="Genomic_DNA"/>
</dbReference>
<comment type="caution">
    <text evidence="1">The sequence shown here is derived from an EMBL/GenBank/DDBJ whole genome shotgun (WGS) entry which is preliminary data.</text>
</comment>